<comment type="caution">
    <text evidence="1">The sequence shown here is derived from an EMBL/GenBank/DDBJ whole genome shotgun (WGS) entry which is preliminary data.</text>
</comment>
<gene>
    <name evidence="1" type="ORF">RHMOL_Rhmol06G0265800</name>
</gene>
<organism evidence="1 2">
    <name type="scientific">Rhododendron molle</name>
    <name type="common">Chinese azalea</name>
    <name type="synonym">Azalea mollis</name>
    <dbReference type="NCBI Taxonomy" id="49168"/>
    <lineage>
        <taxon>Eukaryota</taxon>
        <taxon>Viridiplantae</taxon>
        <taxon>Streptophyta</taxon>
        <taxon>Embryophyta</taxon>
        <taxon>Tracheophyta</taxon>
        <taxon>Spermatophyta</taxon>
        <taxon>Magnoliopsida</taxon>
        <taxon>eudicotyledons</taxon>
        <taxon>Gunneridae</taxon>
        <taxon>Pentapetalae</taxon>
        <taxon>asterids</taxon>
        <taxon>Ericales</taxon>
        <taxon>Ericaceae</taxon>
        <taxon>Ericoideae</taxon>
        <taxon>Rhodoreae</taxon>
        <taxon>Rhododendron</taxon>
    </lineage>
</organism>
<dbReference type="EMBL" id="CM046393">
    <property type="protein sequence ID" value="KAI8552422.1"/>
    <property type="molecule type" value="Genomic_DNA"/>
</dbReference>
<protein>
    <submittedName>
        <fullName evidence="1">Uncharacterized protein</fullName>
    </submittedName>
</protein>
<sequence>MRTQFFIRPAVAIGRTSDTLLCFSLWRLPPSNAIKVQRIRPYKIEPTAVFPQEMTHQTVSSNSIAFTRTNSSTLIPPSDQQLDSHHQL</sequence>
<reference evidence="1" key="1">
    <citation type="submission" date="2022-02" db="EMBL/GenBank/DDBJ databases">
        <title>Plant Genome Project.</title>
        <authorList>
            <person name="Zhang R.-G."/>
        </authorList>
    </citation>
    <scope>NUCLEOTIDE SEQUENCE</scope>
    <source>
        <strain evidence="1">AT1</strain>
    </source>
</reference>
<name>A0ACC0NI49_RHOML</name>
<evidence type="ECO:0000313" key="1">
    <source>
        <dbReference type="EMBL" id="KAI8552422.1"/>
    </source>
</evidence>
<dbReference type="Proteomes" id="UP001062846">
    <property type="component" value="Chromosome 6"/>
</dbReference>
<accession>A0ACC0NI49</accession>
<proteinExistence type="predicted"/>
<evidence type="ECO:0000313" key="2">
    <source>
        <dbReference type="Proteomes" id="UP001062846"/>
    </source>
</evidence>
<keyword evidence="2" id="KW-1185">Reference proteome</keyword>